<proteinExistence type="predicted"/>
<feature type="region of interest" description="Disordered" evidence="1">
    <location>
        <begin position="1"/>
        <end position="42"/>
    </location>
</feature>
<sequence length="115" mass="12428">MASEMPSAPDGFVDAAAPTSDGSEAIELSPGETMTGPVLDISEGEGDYGSWFRLTIKDQDRGVEDYFAKDEVKTALKQGNLERGDTVWIGRGTEEVEMDDGETYIPTFCKIPGND</sequence>
<organism evidence="2 3">
    <name type="scientific">Halorubrum laminariae</name>
    <dbReference type="NCBI Taxonomy" id="1433523"/>
    <lineage>
        <taxon>Archaea</taxon>
        <taxon>Methanobacteriati</taxon>
        <taxon>Methanobacteriota</taxon>
        <taxon>Stenosarchaea group</taxon>
        <taxon>Halobacteria</taxon>
        <taxon>Halobacteriales</taxon>
        <taxon>Haloferacaceae</taxon>
        <taxon>Halorubrum</taxon>
    </lineage>
</organism>
<accession>A0ABD6BYW8</accession>
<evidence type="ECO:0000313" key="3">
    <source>
        <dbReference type="Proteomes" id="UP001597185"/>
    </source>
</evidence>
<comment type="caution">
    <text evidence="2">The sequence shown here is derived from an EMBL/GenBank/DDBJ whole genome shotgun (WGS) entry which is preliminary data.</text>
</comment>
<evidence type="ECO:0000256" key="1">
    <source>
        <dbReference type="SAM" id="MobiDB-lite"/>
    </source>
</evidence>
<evidence type="ECO:0000313" key="2">
    <source>
        <dbReference type="EMBL" id="MFD1569786.1"/>
    </source>
</evidence>
<keyword evidence="3" id="KW-1185">Reference proteome</keyword>
<dbReference type="EMBL" id="JBHUDB010000001">
    <property type="protein sequence ID" value="MFD1569786.1"/>
    <property type="molecule type" value="Genomic_DNA"/>
</dbReference>
<reference evidence="2 3" key="1">
    <citation type="journal article" date="2019" name="Int. J. Syst. Evol. Microbiol.">
        <title>The Global Catalogue of Microorganisms (GCM) 10K type strain sequencing project: providing services to taxonomists for standard genome sequencing and annotation.</title>
        <authorList>
            <consortium name="The Broad Institute Genomics Platform"/>
            <consortium name="The Broad Institute Genome Sequencing Center for Infectious Disease"/>
            <person name="Wu L."/>
            <person name="Ma J."/>
        </authorList>
    </citation>
    <scope>NUCLEOTIDE SEQUENCE [LARGE SCALE GENOMIC DNA]</scope>
    <source>
        <strain evidence="2 3">CGMCC 1.12689</strain>
    </source>
</reference>
<dbReference type="RefSeq" id="WP_256418202.1">
    <property type="nucleotide sequence ID" value="NZ_JANHDL010000005.1"/>
</dbReference>
<dbReference type="Proteomes" id="UP001597185">
    <property type="component" value="Unassembled WGS sequence"/>
</dbReference>
<gene>
    <name evidence="2" type="ORF">ACFR9T_04165</name>
</gene>
<dbReference type="AlphaFoldDB" id="A0ABD6BYW8"/>
<protein>
    <submittedName>
        <fullName evidence="2">Uncharacterized protein</fullName>
    </submittedName>
</protein>
<name>A0ABD6BYW8_9EURY</name>